<protein>
    <submittedName>
        <fullName evidence="3">DUF4214 domain-containing protein</fullName>
    </submittedName>
</protein>
<evidence type="ECO:0000313" key="3">
    <source>
        <dbReference type="EMBL" id="QPI50487.1"/>
    </source>
</evidence>
<name>A0AA48WDN2_9BURK</name>
<feature type="region of interest" description="Disordered" evidence="1">
    <location>
        <begin position="746"/>
        <end position="783"/>
    </location>
</feature>
<organism evidence="3 4">
    <name type="scientific">Massilia antarctica</name>
    <dbReference type="NCBI Taxonomy" id="2765360"/>
    <lineage>
        <taxon>Bacteria</taxon>
        <taxon>Pseudomonadati</taxon>
        <taxon>Pseudomonadota</taxon>
        <taxon>Betaproteobacteria</taxon>
        <taxon>Burkholderiales</taxon>
        <taxon>Oxalobacteraceae</taxon>
        <taxon>Telluria group</taxon>
        <taxon>Massilia</taxon>
    </lineage>
</organism>
<evidence type="ECO:0000256" key="1">
    <source>
        <dbReference type="SAM" id="MobiDB-lite"/>
    </source>
</evidence>
<proteinExistence type="predicted"/>
<dbReference type="InterPro" id="IPR011049">
    <property type="entry name" value="Serralysin-like_metalloprot_C"/>
</dbReference>
<feature type="compositionally biased region" description="Low complexity" evidence="1">
    <location>
        <begin position="747"/>
        <end position="757"/>
    </location>
</feature>
<reference evidence="3 4" key="1">
    <citation type="submission" date="2020-11" db="EMBL/GenBank/DDBJ databases">
        <authorList>
            <person name="Sun Q."/>
        </authorList>
    </citation>
    <scope>NUCLEOTIDE SEQUENCE [LARGE SCALE GENOMIC DNA]</scope>
    <source>
        <strain evidence="3 4">P8398</strain>
    </source>
</reference>
<gene>
    <name evidence="3" type="ORF">IV454_02365</name>
</gene>
<evidence type="ECO:0000313" key="4">
    <source>
        <dbReference type="Proteomes" id="UP000662888"/>
    </source>
</evidence>
<sequence>MAVATEYTKVAQELYLSYFGRPADADGLAAMTKALADAKAPTDTAGLSVAYNTNSTVKALMDSFGTSAESAALYPGSTAEFVKAVYANLFGRAPDAEGAAYWTKQIDTGVVSKGAAAYNILTGAIDAKGADAATVNKKVVVATNFTTAIDTTAEVGAYSGATAAAEARKLLVNVTATTDAVAYQGTVNAVLANLVLGTTPGSTLTLTSLKDALVGTDANDVFVGRIFDNQNSLQGGDNIAGGGGNDTLNADVGNSQKFAFRAETTSVENVVLSAQTISEDRTDNNTTATSEVQIDAERMNGVNRWEDSNSRADLLIEDIRILDAQITRDITIAMVSTDPGNVDFGVYFDQHSLRAAPVAASGATLRLQLMDTRSSDAGTAPLLNNPYNGFQFTFNGVAVRVASEAIDQAQTYADLLAAIKTAVANTPAISNFVVTLGSGFTAADTLSGRVQTGSEIVITNPGAGSIVLDNTSGWLANAPVPPSSGLHTAILTAPASTTAFKITSTVILDDVGRGSNGGDLVIGGLSVGDTSSSIGVERFEVTVERNSKLQTMNSTDNKLEEVVFVNGVTKGNVTVMGNQNFGANVGTNAYNPALMPNNGLPKIPQTAAGTPVGTLVDTALPGTISVNGGVQHGDMYGFHDVRLIDAQTMVGSLNMTAVITDRAVTKYITKVDTQANSAADNVAFSYTGGGNNDVMTVDLDAGVAGSRSHILSGLEDFTFALNGGAGNDQLTLRVVPAVAGSAAPTTNWQNNQDLNNNITVSGGDGNDTIRKPGNGDVRIDAGAGDDTVYTENTGSLPLTMEAYNSTTAQVATNTTATWAFNTTNQTALTTFAEERYIGNVRADQNDSYNLYGTKVSVTYRGITSVVTLTDTVSYKTTDLQINQAIKNAINTNPVLSKLLLASDSASGALIVGSITDGVHVAGDLTVTLTAPTSTVGALSAGDLTAAATAYGVTADATGANVYAAMATALATFNTNGDYASAFATANDGALVKQLMTGADGTAISDNIVTGGTGNDVIVLGTNSTVAAIPASPTAAEYAIADNDTVVFAPAFGNDTILNFDATGAGIDHLDFTALGGSVWTAATTTDKSITVGAPVATASALSTTAIAALYAADNAAAQTHVYVAVNMDNIGTVYQITDGVGANNATVTAAGTIDLADSAWATLTQANFVNSAAANYFLVEGASAFVAPVVVPPVSTAAVALNNTVPGYNAGNNVNVTFTAANQNFSSTVSNFAAGDKLVFAQGSVISVIDTVVGDNTVVVQGVLGGLTSSVTVQTQSPAVIGVQTDTVALFNTFFGAGSLTTSANNVAVSSGNTSFDAASLGYTFNVATGTYTANIANFTAGDVLAFVNGSAVTINNVGTADGIVDIVAVNGGTTTTIHLTGVAGAEDVAIGANPAATVATFNTAFGAGSLVIA</sequence>
<evidence type="ECO:0000259" key="2">
    <source>
        <dbReference type="Pfam" id="PF13946"/>
    </source>
</evidence>
<dbReference type="InterPro" id="IPR025282">
    <property type="entry name" value="DUF4214"/>
</dbReference>
<dbReference type="SUPFAM" id="SSF51120">
    <property type="entry name" value="beta-Roll"/>
    <property type="match status" value="2"/>
</dbReference>
<dbReference type="RefSeq" id="WP_206090036.1">
    <property type="nucleotide sequence ID" value="NZ_CP065053.1"/>
</dbReference>
<feature type="domain" description="DUF4214" evidence="2">
    <location>
        <begin position="62"/>
        <end position="119"/>
    </location>
</feature>
<dbReference type="Pfam" id="PF13946">
    <property type="entry name" value="DUF4214"/>
    <property type="match status" value="1"/>
</dbReference>
<keyword evidence="4" id="KW-1185">Reference proteome</keyword>
<dbReference type="EMBL" id="CP065053">
    <property type="protein sequence ID" value="QPI50487.1"/>
    <property type="molecule type" value="Genomic_DNA"/>
</dbReference>
<dbReference type="PRINTS" id="PR00313">
    <property type="entry name" value="CABNDNGRPT"/>
</dbReference>
<dbReference type="Proteomes" id="UP000662888">
    <property type="component" value="Chromosome"/>
</dbReference>
<accession>A0AA48WDN2</accession>